<gene>
    <name evidence="11" type="ORF">FYJ73_04480</name>
</gene>
<keyword evidence="3" id="KW-0479">Metal-binding</keyword>
<dbReference type="EMBL" id="VUNG01000006">
    <property type="protein sequence ID" value="MST83931.1"/>
    <property type="molecule type" value="Genomic_DNA"/>
</dbReference>
<protein>
    <submittedName>
        <fullName evidence="11">Zinc-dependent metalloproteinase lipoprotein</fullName>
    </submittedName>
</protein>
<sequence>MLVNQKHIALWLLLALCLGLTACGGDDGLVSVDESKLVTDTAEIDSNYEYELPVIFHVLYKDQSDATQYIPAARLKNLLQYVNEIYQGGIYGESENLHLKFVLAEKDEKGKKLGTPGVEYVKYDGDYPIDVSAFMSDNTGANVKYIWDPNQYINVMMFNFKSASSNEVTLGISHMPHTVDNRVEGLDNVKTQYIAKSQLKYPLCSSINSTYAAQASGGGYFQSDRYTDDNHTAHTLSTTDVVVTMAHELGHYLGLYHAFTEDKKDGGFQPVDSCGDTDYCKDTPSYNRIDYNNYLETLNFEQNDPSITKKMLSRNSCDGKTFESDNIMDYSLTMGFQITADQKKRIRNVLYYSPLIPGPKKNNINTRTRATDDSHPLDLKFTIIK</sequence>
<feature type="chain" id="PRO_5029799866" evidence="9">
    <location>
        <begin position="25"/>
        <end position="385"/>
    </location>
</feature>
<dbReference type="GO" id="GO:0006508">
    <property type="term" value="P:proteolysis"/>
    <property type="evidence" value="ECO:0007669"/>
    <property type="project" value="UniProtKB-KW"/>
</dbReference>
<keyword evidence="12" id="KW-1185">Reference proteome</keyword>
<evidence type="ECO:0000256" key="5">
    <source>
        <dbReference type="ARBA" id="ARBA00022801"/>
    </source>
</evidence>
<keyword evidence="2" id="KW-0645">Protease</keyword>
<keyword evidence="7" id="KW-0482">Metalloprotease</keyword>
<feature type="signal peptide" evidence="9">
    <location>
        <begin position="1"/>
        <end position="24"/>
    </location>
</feature>
<dbReference type="InterPro" id="IPR024079">
    <property type="entry name" value="MetalloPept_cat_dom_sf"/>
</dbReference>
<dbReference type="RefSeq" id="WP_154533508.1">
    <property type="nucleotide sequence ID" value="NZ_VUNG01000006.1"/>
</dbReference>
<dbReference type="InterPro" id="IPR023852">
    <property type="entry name" value="Metalloproteinase_lipop_BF0631"/>
</dbReference>
<evidence type="ECO:0000256" key="6">
    <source>
        <dbReference type="ARBA" id="ARBA00022833"/>
    </source>
</evidence>
<comment type="similarity">
    <text evidence="1">Belongs to the peptidase M43B family.</text>
</comment>
<evidence type="ECO:0000256" key="4">
    <source>
        <dbReference type="ARBA" id="ARBA00022729"/>
    </source>
</evidence>
<feature type="domain" description="Peptidase M43 pregnancy-associated plasma-A" evidence="10">
    <location>
        <begin position="237"/>
        <end position="350"/>
    </location>
</feature>
<dbReference type="PROSITE" id="PS51257">
    <property type="entry name" value="PROKAR_LIPOPROTEIN"/>
    <property type="match status" value="1"/>
</dbReference>
<keyword evidence="11" id="KW-0449">Lipoprotein</keyword>
<dbReference type="GO" id="GO:0046872">
    <property type="term" value="F:metal ion binding"/>
    <property type="evidence" value="ECO:0007669"/>
    <property type="project" value="UniProtKB-KW"/>
</dbReference>
<reference evidence="11 12" key="1">
    <citation type="submission" date="2019-08" db="EMBL/GenBank/DDBJ databases">
        <title>In-depth cultivation of the pig gut microbiome towards novel bacterial diversity and tailored functional studies.</title>
        <authorList>
            <person name="Wylensek D."/>
            <person name="Hitch T.C.A."/>
            <person name="Clavel T."/>
        </authorList>
    </citation>
    <scope>NUCLEOTIDE SEQUENCE [LARGE SCALE GENOMIC DNA]</scope>
    <source>
        <strain evidence="11 12">LKV-178-WT-2A</strain>
    </source>
</reference>
<evidence type="ECO:0000256" key="8">
    <source>
        <dbReference type="ARBA" id="ARBA00023157"/>
    </source>
</evidence>
<dbReference type="GO" id="GO:0008237">
    <property type="term" value="F:metallopeptidase activity"/>
    <property type="evidence" value="ECO:0007669"/>
    <property type="project" value="UniProtKB-KW"/>
</dbReference>
<evidence type="ECO:0000256" key="9">
    <source>
        <dbReference type="SAM" id="SignalP"/>
    </source>
</evidence>
<dbReference type="PANTHER" id="PTHR47466:SF1">
    <property type="entry name" value="METALLOPROTEASE MEP1 (AFU_ORTHOLOGUE AFUA_1G07730)-RELATED"/>
    <property type="match status" value="1"/>
</dbReference>
<keyword evidence="4 9" id="KW-0732">Signal</keyword>
<dbReference type="InterPro" id="IPR008754">
    <property type="entry name" value="Peptidase_M43"/>
</dbReference>
<dbReference type="PANTHER" id="PTHR47466">
    <property type="match status" value="1"/>
</dbReference>
<organism evidence="11 12">
    <name type="scientific">Hallella mizrahii</name>
    <dbReference type="NCBI Taxonomy" id="2606637"/>
    <lineage>
        <taxon>Bacteria</taxon>
        <taxon>Pseudomonadati</taxon>
        <taxon>Bacteroidota</taxon>
        <taxon>Bacteroidia</taxon>
        <taxon>Bacteroidales</taxon>
        <taxon>Prevotellaceae</taxon>
        <taxon>Hallella</taxon>
    </lineage>
</organism>
<accession>A0A7K0KDC6</accession>
<evidence type="ECO:0000256" key="2">
    <source>
        <dbReference type="ARBA" id="ARBA00022670"/>
    </source>
</evidence>
<keyword evidence="6" id="KW-0862">Zinc</keyword>
<name>A0A7K0KDC6_9BACT</name>
<evidence type="ECO:0000256" key="3">
    <source>
        <dbReference type="ARBA" id="ARBA00022723"/>
    </source>
</evidence>
<dbReference type="Gene3D" id="3.40.390.10">
    <property type="entry name" value="Collagenase (Catalytic Domain)"/>
    <property type="match status" value="1"/>
</dbReference>
<keyword evidence="8" id="KW-1015">Disulfide bond</keyword>
<proteinExistence type="inferred from homology"/>
<evidence type="ECO:0000259" key="10">
    <source>
        <dbReference type="Pfam" id="PF05572"/>
    </source>
</evidence>
<evidence type="ECO:0000313" key="12">
    <source>
        <dbReference type="Proteomes" id="UP000438914"/>
    </source>
</evidence>
<evidence type="ECO:0000256" key="7">
    <source>
        <dbReference type="ARBA" id="ARBA00023049"/>
    </source>
</evidence>
<evidence type="ECO:0000313" key="11">
    <source>
        <dbReference type="EMBL" id="MST83931.1"/>
    </source>
</evidence>
<dbReference type="Proteomes" id="UP000438914">
    <property type="component" value="Unassembled WGS sequence"/>
</dbReference>
<dbReference type="NCBIfam" id="TIGR03952">
    <property type="entry name" value="metzin_BF0631"/>
    <property type="match status" value="1"/>
</dbReference>
<keyword evidence="5" id="KW-0378">Hydrolase</keyword>
<evidence type="ECO:0000256" key="1">
    <source>
        <dbReference type="ARBA" id="ARBA00008721"/>
    </source>
</evidence>
<dbReference type="SUPFAM" id="SSF55486">
    <property type="entry name" value="Metalloproteases ('zincins'), catalytic domain"/>
    <property type="match status" value="1"/>
</dbReference>
<dbReference type="Pfam" id="PF05572">
    <property type="entry name" value="Peptidase_M43"/>
    <property type="match status" value="1"/>
</dbReference>
<dbReference type="AlphaFoldDB" id="A0A7K0KDC6"/>
<comment type="caution">
    <text evidence="11">The sequence shown here is derived from an EMBL/GenBank/DDBJ whole genome shotgun (WGS) entry which is preliminary data.</text>
</comment>